<name>A0A6J6F1D4_9ZZZZ</name>
<sequence length="61" mass="6013">MVTTALAVGLAVALTDGLAVGLGVALLVGVAACTPPIEKLVATDIANKIAITLFSLTLHSI</sequence>
<dbReference type="EMBL" id="CAEZTV010000081">
    <property type="protein sequence ID" value="CAB4581465.1"/>
    <property type="molecule type" value="Genomic_DNA"/>
</dbReference>
<protein>
    <submittedName>
        <fullName evidence="1">Unannotated protein</fullName>
    </submittedName>
</protein>
<gene>
    <name evidence="1" type="ORF">UFOPK1747_00603</name>
</gene>
<organism evidence="1">
    <name type="scientific">freshwater metagenome</name>
    <dbReference type="NCBI Taxonomy" id="449393"/>
    <lineage>
        <taxon>unclassified sequences</taxon>
        <taxon>metagenomes</taxon>
        <taxon>ecological metagenomes</taxon>
    </lineage>
</organism>
<proteinExistence type="predicted"/>
<evidence type="ECO:0000313" key="1">
    <source>
        <dbReference type="EMBL" id="CAB4581465.1"/>
    </source>
</evidence>
<dbReference type="AlphaFoldDB" id="A0A6J6F1D4"/>
<reference evidence="1" key="1">
    <citation type="submission" date="2020-05" db="EMBL/GenBank/DDBJ databases">
        <authorList>
            <person name="Chiriac C."/>
            <person name="Salcher M."/>
            <person name="Ghai R."/>
            <person name="Kavagutti S V."/>
        </authorList>
    </citation>
    <scope>NUCLEOTIDE SEQUENCE</scope>
</reference>
<accession>A0A6J6F1D4</accession>